<feature type="region of interest" description="Disordered" evidence="1">
    <location>
        <begin position="64"/>
        <end position="84"/>
    </location>
</feature>
<dbReference type="RefSeq" id="WP_344549294.1">
    <property type="nucleotide sequence ID" value="NZ_BAAATD010000027.1"/>
</dbReference>
<protein>
    <submittedName>
        <fullName evidence="3">Uncharacterized protein</fullName>
    </submittedName>
</protein>
<keyword evidence="2" id="KW-0472">Membrane</keyword>
<reference evidence="3 4" key="1">
    <citation type="journal article" date="2019" name="Int. J. Syst. Evol. Microbiol.">
        <title>The Global Catalogue of Microorganisms (GCM) 10K type strain sequencing project: providing services to taxonomists for standard genome sequencing and annotation.</title>
        <authorList>
            <consortium name="The Broad Institute Genomics Platform"/>
            <consortium name="The Broad Institute Genome Sequencing Center for Infectious Disease"/>
            <person name="Wu L."/>
            <person name="Ma J."/>
        </authorList>
    </citation>
    <scope>NUCLEOTIDE SEQUENCE [LARGE SCALE GENOMIC DNA]</scope>
    <source>
        <strain evidence="3 4">JCM 6833</strain>
    </source>
</reference>
<organism evidence="3 4">
    <name type="scientific">Actinomadura fulvescens</name>
    <dbReference type="NCBI Taxonomy" id="46160"/>
    <lineage>
        <taxon>Bacteria</taxon>
        <taxon>Bacillati</taxon>
        <taxon>Actinomycetota</taxon>
        <taxon>Actinomycetes</taxon>
        <taxon>Streptosporangiales</taxon>
        <taxon>Thermomonosporaceae</taxon>
        <taxon>Actinomadura</taxon>
    </lineage>
</organism>
<keyword evidence="4" id="KW-1185">Reference proteome</keyword>
<comment type="caution">
    <text evidence="3">The sequence shown here is derived from an EMBL/GenBank/DDBJ whole genome shotgun (WGS) entry which is preliminary data.</text>
</comment>
<sequence length="386" mass="41151">MNDLERRVGKLLVEPFTEIVPPQDLATRLVRRTRKRQRRLAMASVAAAATLVVAPVVIVQTVKGPAQQPPSQRGAVPTAKPPLSGAIDSLVDRRSITRIPRRLAAAPPFNALALGSDGTVLGAVERGSGEDEVPATGVWRVRPGGKAPQRVLPRPSEHGAFLWSMAAGDAGYIWPSGEGLTCLGPNGRTPAVKVSAEGGTAPFFADGPSLMWSEKGAIKLSNGCGGAVSTFPTRADLVAFSYPHAFLRNNTGLQQLDVRSGRIRRLNTGRVSDSAVVAAGSSVLAWTDGEALVIHDRQTGTTRRALTGLPNAEAESYFSHLTTNGHVVVYSVQHQDDTADSSAVAYGLRTGNKFELPGHAWVAGGYVLWRDTDEYLLAKLRPEFRS</sequence>
<evidence type="ECO:0000256" key="2">
    <source>
        <dbReference type="SAM" id="Phobius"/>
    </source>
</evidence>
<evidence type="ECO:0000313" key="4">
    <source>
        <dbReference type="Proteomes" id="UP001501509"/>
    </source>
</evidence>
<proteinExistence type="predicted"/>
<accession>A0ABN3QZ54</accession>
<dbReference type="EMBL" id="BAAATD010000027">
    <property type="protein sequence ID" value="GAA2639016.1"/>
    <property type="molecule type" value="Genomic_DNA"/>
</dbReference>
<gene>
    <name evidence="3" type="ORF">GCM10010411_93950</name>
</gene>
<evidence type="ECO:0000256" key="1">
    <source>
        <dbReference type="SAM" id="MobiDB-lite"/>
    </source>
</evidence>
<keyword evidence="2" id="KW-1133">Transmembrane helix</keyword>
<evidence type="ECO:0000313" key="3">
    <source>
        <dbReference type="EMBL" id="GAA2639016.1"/>
    </source>
</evidence>
<feature type="transmembrane region" description="Helical" evidence="2">
    <location>
        <begin position="40"/>
        <end position="62"/>
    </location>
</feature>
<keyword evidence="2" id="KW-0812">Transmembrane</keyword>
<dbReference type="Proteomes" id="UP001501509">
    <property type="component" value="Unassembled WGS sequence"/>
</dbReference>
<name>A0ABN3QZ54_9ACTN</name>